<evidence type="ECO:0000256" key="4">
    <source>
        <dbReference type="ARBA" id="ARBA00022840"/>
    </source>
</evidence>
<evidence type="ECO:0000256" key="3">
    <source>
        <dbReference type="ARBA" id="ARBA00022741"/>
    </source>
</evidence>
<evidence type="ECO:0000313" key="7">
    <source>
        <dbReference type="Proteomes" id="UP000199520"/>
    </source>
</evidence>
<dbReference type="OrthoDB" id="9806285at2"/>
<feature type="domain" description="ABC transporter" evidence="5">
    <location>
        <begin position="3"/>
        <end position="204"/>
    </location>
</feature>
<dbReference type="PROSITE" id="PS00211">
    <property type="entry name" value="ABC_TRANSPORTER_1"/>
    <property type="match status" value="1"/>
</dbReference>
<proteinExistence type="inferred from homology"/>
<dbReference type="InterPro" id="IPR003593">
    <property type="entry name" value="AAA+_ATPase"/>
</dbReference>
<dbReference type="Pfam" id="PF00005">
    <property type="entry name" value="ABC_tran"/>
    <property type="match status" value="1"/>
</dbReference>
<name>A0A1I4MAS6_9FIRM</name>
<accession>A0A1I4MAS6</accession>
<comment type="similarity">
    <text evidence="1">Belongs to the ABC transporter superfamily.</text>
</comment>
<dbReference type="InterPro" id="IPR050319">
    <property type="entry name" value="ABC_transp_ATP-bind"/>
</dbReference>
<keyword evidence="4 6" id="KW-0067">ATP-binding</keyword>
<dbReference type="PROSITE" id="PS50893">
    <property type="entry name" value="ABC_TRANSPORTER_2"/>
    <property type="match status" value="1"/>
</dbReference>
<protein>
    <submittedName>
        <fullName evidence="6">Peptide/nickel transport system ATP-binding protein</fullName>
    </submittedName>
</protein>
<dbReference type="InterPro" id="IPR027417">
    <property type="entry name" value="P-loop_NTPase"/>
</dbReference>
<dbReference type="SMART" id="SM00382">
    <property type="entry name" value="AAA"/>
    <property type="match status" value="1"/>
</dbReference>
<evidence type="ECO:0000256" key="2">
    <source>
        <dbReference type="ARBA" id="ARBA00022448"/>
    </source>
</evidence>
<dbReference type="STRING" id="1123291.SAMN04490355_103126"/>
<dbReference type="GO" id="GO:0055085">
    <property type="term" value="P:transmembrane transport"/>
    <property type="evidence" value="ECO:0007669"/>
    <property type="project" value="UniProtKB-ARBA"/>
</dbReference>
<sequence length="204" mass="22964">MILEAKGISFGYKKDVNLFDQVQITVESHERVGIIAPSGFGKTTLCQILAGYIKPISGQVLLDGKDIHKIQGYCPVQMIWQHPEKVVNPRLRMKGTIAEGDEIEERIMDGLGIERDWLNRFPGELSGGEMQRFCIARALGKRTKFLIADEISTMLDLITQSQIWNFLLAELAERKIGLIVVTHSTPLIERIATRQVVLATNYDI</sequence>
<organism evidence="6 7">
    <name type="scientific">Pelosinus propionicus DSM 13327</name>
    <dbReference type="NCBI Taxonomy" id="1123291"/>
    <lineage>
        <taxon>Bacteria</taxon>
        <taxon>Bacillati</taxon>
        <taxon>Bacillota</taxon>
        <taxon>Negativicutes</taxon>
        <taxon>Selenomonadales</taxon>
        <taxon>Sporomusaceae</taxon>
        <taxon>Pelosinus</taxon>
    </lineage>
</organism>
<evidence type="ECO:0000256" key="1">
    <source>
        <dbReference type="ARBA" id="ARBA00005417"/>
    </source>
</evidence>
<evidence type="ECO:0000259" key="5">
    <source>
        <dbReference type="PROSITE" id="PS50893"/>
    </source>
</evidence>
<dbReference type="AlphaFoldDB" id="A0A1I4MAS6"/>
<dbReference type="Gene3D" id="3.40.50.300">
    <property type="entry name" value="P-loop containing nucleotide triphosphate hydrolases"/>
    <property type="match status" value="1"/>
</dbReference>
<dbReference type="SUPFAM" id="SSF52540">
    <property type="entry name" value="P-loop containing nucleoside triphosphate hydrolases"/>
    <property type="match status" value="1"/>
</dbReference>
<gene>
    <name evidence="6" type="ORF">SAMN04490355_103126</name>
</gene>
<evidence type="ECO:0000313" key="6">
    <source>
        <dbReference type="EMBL" id="SFM00017.1"/>
    </source>
</evidence>
<keyword evidence="2" id="KW-0813">Transport</keyword>
<dbReference type="RefSeq" id="WP_090939493.1">
    <property type="nucleotide sequence ID" value="NZ_FOTS01000031.1"/>
</dbReference>
<dbReference type="PANTHER" id="PTHR43776:SF7">
    <property type="entry name" value="D,D-DIPEPTIDE TRANSPORT ATP-BINDING PROTEIN DDPF-RELATED"/>
    <property type="match status" value="1"/>
</dbReference>
<keyword evidence="3" id="KW-0547">Nucleotide-binding</keyword>
<dbReference type="GO" id="GO:0005524">
    <property type="term" value="F:ATP binding"/>
    <property type="evidence" value="ECO:0007669"/>
    <property type="project" value="UniProtKB-KW"/>
</dbReference>
<dbReference type="PANTHER" id="PTHR43776">
    <property type="entry name" value="TRANSPORT ATP-BINDING PROTEIN"/>
    <property type="match status" value="1"/>
</dbReference>
<dbReference type="GO" id="GO:0016887">
    <property type="term" value="F:ATP hydrolysis activity"/>
    <property type="evidence" value="ECO:0007669"/>
    <property type="project" value="InterPro"/>
</dbReference>
<reference evidence="7" key="1">
    <citation type="submission" date="2016-10" db="EMBL/GenBank/DDBJ databases">
        <authorList>
            <person name="Varghese N."/>
            <person name="Submissions S."/>
        </authorList>
    </citation>
    <scope>NUCLEOTIDE SEQUENCE [LARGE SCALE GENOMIC DNA]</scope>
    <source>
        <strain evidence="7">DSM 13327</strain>
    </source>
</reference>
<dbReference type="Proteomes" id="UP000199520">
    <property type="component" value="Unassembled WGS sequence"/>
</dbReference>
<dbReference type="InterPro" id="IPR003439">
    <property type="entry name" value="ABC_transporter-like_ATP-bd"/>
</dbReference>
<dbReference type="EMBL" id="FOTS01000031">
    <property type="protein sequence ID" value="SFM00017.1"/>
    <property type="molecule type" value="Genomic_DNA"/>
</dbReference>
<keyword evidence="7" id="KW-1185">Reference proteome</keyword>
<dbReference type="InterPro" id="IPR017871">
    <property type="entry name" value="ABC_transporter-like_CS"/>
</dbReference>